<name>K2FEV7_9BACT</name>
<proteinExistence type="predicted"/>
<organism evidence="1">
    <name type="scientific">uncultured bacterium</name>
    <name type="common">gcode 4</name>
    <dbReference type="NCBI Taxonomy" id="1234023"/>
    <lineage>
        <taxon>Bacteria</taxon>
        <taxon>environmental samples</taxon>
    </lineage>
</organism>
<evidence type="ECO:0000313" key="1">
    <source>
        <dbReference type="EMBL" id="EKE29756.1"/>
    </source>
</evidence>
<gene>
    <name evidence="1" type="ORF">ACD_2C00105G0003</name>
</gene>
<dbReference type="EMBL" id="AMFJ01000105">
    <property type="protein sequence ID" value="EKE29756.1"/>
    <property type="molecule type" value="Genomic_DNA"/>
</dbReference>
<accession>K2FEV7</accession>
<protein>
    <submittedName>
        <fullName evidence="1">Uncharacterized protein</fullName>
    </submittedName>
</protein>
<reference evidence="1" key="1">
    <citation type="journal article" date="2012" name="Science">
        <title>Fermentation, hydrogen, and sulfur metabolism in multiple uncultivated bacterial phyla.</title>
        <authorList>
            <person name="Wrighton K.C."/>
            <person name="Thomas B.C."/>
            <person name="Sharon I."/>
            <person name="Miller C.S."/>
            <person name="Castelle C.J."/>
            <person name="VerBerkmoes N.C."/>
            <person name="Wilkins M.J."/>
            <person name="Hettich R.L."/>
            <person name="Lipton M.S."/>
            <person name="Williams K.H."/>
            <person name="Long P.E."/>
            <person name="Banfield J.F."/>
        </authorList>
    </citation>
    <scope>NUCLEOTIDE SEQUENCE [LARGE SCALE GENOMIC DNA]</scope>
</reference>
<comment type="caution">
    <text evidence="1">The sequence shown here is derived from an EMBL/GenBank/DDBJ whole genome shotgun (WGS) entry which is preliminary data.</text>
</comment>
<dbReference type="AlphaFoldDB" id="K2FEV7"/>
<sequence>MLAAWVGFFYGRNDLWRITSDTYMKNLSWETWMKRDVPYKKWDDLEFLWIYRWWDFLAHIDIQDILKSMDISSISWNWTRISQGDLWSIMISSDTPGILKIEGKAKKWNDWWRLKADAQIISKITKPTQEKEKDMVNPKIGIAKNISLKASSFHSNLNNLVEINWENLNSISFVMIWEKAFKPIYDTWKLFVKIDKNTFQNWDYFVLLQSADWKIIAANSRIHFDYSSWKMNIWNITPNVLDNNSEKYVIIQWNWFNKLISLQLSNNIILKNTQYQAINDNVLAVKIPKEINPGTYHFNLMDVSWIYEDSTKTLTIR</sequence>